<reference evidence="10" key="1">
    <citation type="submission" date="2017-09" db="EMBL/GenBank/DDBJ databases">
        <title>Depth-based differentiation of microbial function through sediment-hosted aquifers and enrichment of novel symbionts in the deep terrestrial subsurface.</title>
        <authorList>
            <person name="Probst A.J."/>
            <person name="Ladd B."/>
            <person name="Jarett J.K."/>
            <person name="Geller-Mcgrath D.E."/>
            <person name="Sieber C.M.K."/>
            <person name="Emerson J.B."/>
            <person name="Anantharaman K."/>
            <person name="Thomas B.C."/>
            <person name="Malmstrom R."/>
            <person name="Stieglmeier M."/>
            <person name="Klingl A."/>
            <person name="Woyke T."/>
            <person name="Ryan C.M."/>
            <person name="Banfield J.F."/>
        </authorList>
    </citation>
    <scope>NUCLEOTIDE SEQUENCE [LARGE SCALE GENOMIC DNA]</scope>
</reference>
<comment type="catalytic activity">
    <reaction evidence="6 7">
        <text>Release of N-terminal amino acids, preferentially methionine, from peptides and arylamides.</text>
        <dbReference type="EC" id="3.4.11.18"/>
    </reaction>
</comment>
<dbReference type="SUPFAM" id="SSF55920">
    <property type="entry name" value="Creatinase/aminopeptidase"/>
    <property type="match status" value="1"/>
</dbReference>
<dbReference type="GO" id="GO:0046872">
    <property type="term" value="F:metal ion binding"/>
    <property type="evidence" value="ECO:0007669"/>
    <property type="project" value="UniProtKB-UniRule"/>
</dbReference>
<evidence type="ECO:0000256" key="3">
    <source>
        <dbReference type="ARBA" id="ARBA00022670"/>
    </source>
</evidence>
<dbReference type="InterPro" id="IPR001714">
    <property type="entry name" value="Pept_M24_MAP"/>
</dbReference>
<dbReference type="EMBL" id="PEXW01000067">
    <property type="protein sequence ID" value="PIS40470.1"/>
    <property type="molecule type" value="Genomic_DNA"/>
</dbReference>
<comment type="caution">
    <text evidence="9">The sequence shown here is derived from an EMBL/GenBank/DDBJ whole genome shotgun (WGS) entry which is preliminary data.</text>
</comment>
<evidence type="ECO:0000256" key="7">
    <source>
        <dbReference type="RuleBase" id="RU003653"/>
    </source>
</evidence>
<evidence type="ECO:0000313" key="10">
    <source>
        <dbReference type="Proteomes" id="UP000236845"/>
    </source>
</evidence>
<feature type="binding site" evidence="6">
    <location>
        <position position="175"/>
    </location>
    <ligand>
        <name>substrate</name>
    </ligand>
</feature>
<keyword evidence="5 6" id="KW-0378">Hydrolase</keyword>
<keyword evidence="2 6" id="KW-0031">Aminopeptidase</keyword>
<dbReference type="PRINTS" id="PR00599">
    <property type="entry name" value="MAPEPTIDASE"/>
</dbReference>
<dbReference type="GO" id="GO:0004239">
    <property type="term" value="F:initiator methionyl aminopeptidase activity"/>
    <property type="evidence" value="ECO:0007669"/>
    <property type="project" value="UniProtKB-UniRule"/>
</dbReference>
<dbReference type="Proteomes" id="UP000236845">
    <property type="component" value="Unassembled WGS sequence"/>
</dbReference>
<name>A0A2H0YPT5_9BACT</name>
<dbReference type="InterPro" id="IPR036005">
    <property type="entry name" value="Creatinase/aminopeptidase-like"/>
</dbReference>
<sequence>MTKLTNPAEISVLRLGGKILAQTLARVSKEIKPGTKASEIDAFAEKIIRKSGAEPAFKGYQGFPATLCVSVNSEVVHGIPGHKTFKNGDIVGIDCGVKFQGFFTDAALTVGVGKISAKAKKIIEVTEKAFWQGAKTIRAGVATGDIGQAIQDLVEKNGFNVVRSLVGHGVGRHIHEDPQIPNYGKKGTGIVLETGSVIAVEPMVTEGSFEVSTAQDHWTIMTADGGLSAHYEHTLMVTENGYEIITQL</sequence>
<evidence type="ECO:0000256" key="6">
    <source>
        <dbReference type="HAMAP-Rule" id="MF_01974"/>
    </source>
</evidence>
<feature type="binding site" evidence="6">
    <location>
        <position position="105"/>
    </location>
    <ligand>
        <name>a divalent metal cation</name>
        <dbReference type="ChEBI" id="CHEBI:60240"/>
        <label>1</label>
    </ligand>
</feature>
<feature type="binding site" evidence="6">
    <location>
        <position position="232"/>
    </location>
    <ligand>
        <name>a divalent metal cation</name>
        <dbReference type="ChEBI" id="CHEBI:60240"/>
        <label>2</label>
        <note>catalytic</note>
    </ligand>
</feature>
<feature type="binding site" evidence="6">
    <location>
        <position position="201"/>
    </location>
    <ligand>
        <name>a divalent metal cation</name>
        <dbReference type="ChEBI" id="CHEBI:60240"/>
        <label>2</label>
        <note>catalytic</note>
    </ligand>
</feature>
<comment type="similarity">
    <text evidence="6">Belongs to the peptidase M24A family. Methionine aminopeptidase type 1 subfamily.</text>
</comment>
<dbReference type="PANTHER" id="PTHR43330">
    <property type="entry name" value="METHIONINE AMINOPEPTIDASE"/>
    <property type="match status" value="1"/>
</dbReference>
<dbReference type="PANTHER" id="PTHR43330:SF27">
    <property type="entry name" value="METHIONINE AMINOPEPTIDASE"/>
    <property type="match status" value="1"/>
</dbReference>
<feature type="binding site" evidence="6">
    <location>
        <position position="77"/>
    </location>
    <ligand>
        <name>substrate</name>
    </ligand>
</feature>
<evidence type="ECO:0000256" key="2">
    <source>
        <dbReference type="ARBA" id="ARBA00022438"/>
    </source>
</evidence>
<protein>
    <recommendedName>
        <fullName evidence="6 7">Methionine aminopeptidase</fullName>
        <shortName evidence="6">MAP</shortName>
        <shortName evidence="6">MetAP</shortName>
        <ecNumber evidence="6 7">3.4.11.18</ecNumber>
    </recommendedName>
    <alternativeName>
        <fullName evidence="6">Peptidase M</fullName>
    </alternativeName>
</protein>
<gene>
    <name evidence="6 9" type="primary">map</name>
    <name evidence="9" type="ORF">COT26_03040</name>
</gene>
<proteinExistence type="inferred from homology"/>
<keyword evidence="3 6" id="KW-0645">Protease</keyword>
<feature type="binding site" evidence="6">
    <location>
        <position position="94"/>
    </location>
    <ligand>
        <name>a divalent metal cation</name>
        <dbReference type="ChEBI" id="CHEBI:60240"/>
        <label>1</label>
    </ligand>
</feature>
<evidence type="ECO:0000256" key="4">
    <source>
        <dbReference type="ARBA" id="ARBA00022723"/>
    </source>
</evidence>
<accession>A0A2H0YPT5</accession>
<dbReference type="HAMAP" id="MF_01974">
    <property type="entry name" value="MetAP_1"/>
    <property type="match status" value="1"/>
</dbReference>
<feature type="binding site" evidence="6">
    <location>
        <position position="105"/>
    </location>
    <ligand>
        <name>a divalent metal cation</name>
        <dbReference type="ChEBI" id="CHEBI:60240"/>
        <label>2</label>
        <note>catalytic</note>
    </ligand>
</feature>
<dbReference type="Gene3D" id="3.90.230.10">
    <property type="entry name" value="Creatinase/methionine aminopeptidase superfamily"/>
    <property type="match status" value="1"/>
</dbReference>
<dbReference type="GO" id="GO:0005829">
    <property type="term" value="C:cytosol"/>
    <property type="evidence" value="ECO:0007669"/>
    <property type="project" value="TreeGrafter"/>
</dbReference>
<dbReference type="InterPro" id="IPR000994">
    <property type="entry name" value="Pept_M24"/>
</dbReference>
<feature type="binding site" evidence="6">
    <location>
        <position position="232"/>
    </location>
    <ligand>
        <name>a divalent metal cation</name>
        <dbReference type="ChEBI" id="CHEBI:60240"/>
        <label>1</label>
    </ligand>
</feature>
<evidence type="ECO:0000256" key="5">
    <source>
        <dbReference type="ARBA" id="ARBA00022801"/>
    </source>
</evidence>
<feature type="binding site" evidence="6">
    <location>
        <position position="168"/>
    </location>
    <ligand>
        <name>a divalent metal cation</name>
        <dbReference type="ChEBI" id="CHEBI:60240"/>
        <label>2</label>
        <note>catalytic</note>
    </ligand>
</feature>
<organism evidence="9 10">
    <name type="scientific">Candidatus Kerfeldbacteria bacterium CG08_land_8_20_14_0_20_43_14</name>
    <dbReference type="NCBI Taxonomy" id="2014246"/>
    <lineage>
        <taxon>Bacteria</taxon>
        <taxon>Candidatus Kerfeldiibacteriota</taxon>
    </lineage>
</organism>
<evidence type="ECO:0000256" key="1">
    <source>
        <dbReference type="ARBA" id="ARBA00002521"/>
    </source>
</evidence>
<dbReference type="AlphaFoldDB" id="A0A2H0YPT5"/>
<keyword evidence="4 6" id="KW-0479">Metal-binding</keyword>
<dbReference type="Pfam" id="PF00557">
    <property type="entry name" value="Peptidase_M24"/>
    <property type="match status" value="1"/>
</dbReference>
<comment type="function">
    <text evidence="1 6">Removes the N-terminal methionine from nascent proteins. The N-terminal methionine is often cleaved when the second residue in the primary sequence is small and uncharged (Met-Ala-, Cys, Gly, Pro, Ser, Thr, or Val). Requires deformylation of the N(alpha)-formylated initiator methionine before it can be hydrolyzed.</text>
</comment>
<dbReference type="EC" id="3.4.11.18" evidence="6 7"/>
<feature type="domain" description="Peptidase M24" evidence="8">
    <location>
        <begin position="14"/>
        <end position="239"/>
    </location>
</feature>
<comment type="cofactor">
    <cofactor evidence="6">
        <name>Co(2+)</name>
        <dbReference type="ChEBI" id="CHEBI:48828"/>
    </cofactor>
    <cofactor evidence="6">
        <name>Zn(2+)</name>
        <dbReference type="ChEBI" id="CHEBI:29105"/>
    </cofactor>
    <cofactor evidence="6">
        <name>Mn(2+)</name>
        <dbReference type="ChEBI" id="CHEBI:29035"/>
    </cofactor>
    <cofactor evidence="6">
        <name>Fe(2+)</name>
        <dbReference type="ChEBI" id="CHEBI:29033"/>
    </cofactor>
    <text evidence="6">Binds 2 divalent metal cations per subunit. Has a high-affinity and a low affinity metal-binding site. The true nature of the physiological cofactor is under debate. The enzyme is active with cobalt, zinc, manganese or divalent iron ions. Most likely, methionine aminopeptidases function as mononuclear Fe(2+)-metalloproteases under physiological conditions, and the catalytically relevant metal-binding site has been assigned to the histidine-containing high-affinity site.</text>
</comment>
<dbReference type="NCBIfam" id="TIGR00500">
    <property type="entry name" value="met_pdase_I"/>
    <property type="match status" value="1"/>
</dbReference>
<evidence type="ECO:0000259" key="8">
    <source>
        <dbReference type="Pfam" id="PF00557"/>
    </source>
</evidence>
<dbReference type="GO" id="GO:0070006">
    <property type="term" value="F:metalloaminopeptidase activity"/>
    <property type="evidence" value="ECO:0007669"/>
    <property type="project" value="UniProtKB-UniRule"/>
</dbReference>
<evidence type="ECO:0000313" key="9">
    <source>
        <dbReference type="EMBL" id="PIS40470.1"/>
    </source>
</evidence>
<dbReference type="GO" id="GO:0006508">
    <property type="term" value="P:proteolysis"/>
    <property type="evidence" value="ECO:0007669"/>
    <property type="project" value="UniProtKB-KW"/>
</dbReference>
<comment type="subunit">
    <text evidence="6">Monomer.</text>
</comment>
<dbReference type="CDD" id="cd01086">
    <property type="entry name" value="MetAP1"/>
    <property type="match status" value="1"/>
</dbReference>
<dbReference type="InterPro" id="IPR002467">
    <property type="entry name" value="Pept_M24A_MAP1"/>
</dbReference>